<dbReference type="EMBL" id="LJZO01000010">
    <property type="protein sequence ID" value="ROV99857.1"/>
    <property type="molecule type" value="Genomic_DNA"/>
</dbReference>
<proteinExistence type="predicted"/>
<gene>
    <name evidence="1" type="ORF">VSDG_02933</name>
</gene>
<dbReference type="Gene3D" id="2.120.10.30">
    <property type="entry name" value="TolB, C-terminal domain"/>
    <property type="match status" value="2"/>
</dbReference>
<dbReference type="PANTHER" id="PTHR46513:SF13">
    <property type="entry name" value="EGF-LIKE DOMAIN-CONTAINING PROTEIN"/>
    <property type="match status" value="1"/>
</dbReference>
<dbReference type="AlphaFoldDB" id="A0A423W979"/>
<sequence length="305" mass="33841">MDSQPPARCQQRLYFLDANASNPHSRRGRILSCLTDGSDLHTIIGNVTSMPDGIAIDQAHGHMYWTNMGYSLKTNNGSIERANLDGSDRKVIIPTGSSGVFTPKQIAIAKHDEKLYWCDREGMKVMRANLDGSGVEVLISTGDTDEDRMDQKRWCVGVALDERRGYFYWTQKGPSKGNQGRILRAPIEGPQGYFPDKRWDIEVVFDKLPEPIDLQMDEESHTLYWTDRGGPPSGNCLNRAAIGMGGVPQVLTVRLHEAIGLALDRESDVTYVTELAGGVYAVDIKTRKKKSLFRELGNLTGIALA</sequence>
<dbReference type="PANTHER" id="PTHR46513">
    <property type="entry name" value="VITELLOGENIN RECEPTOR-LIKE PROTEIN-RELATED-RELATED"/>
    <property type="match status" value="1"/>
</dbReference>
<comment type="caution">
    <text evidence="1">The sequence shown here is derived from an EMBL/GenBank/DDBJ whole genome shotgun (WGS) entry which is preliminary data.</text>
</comment>
<dbReference type="STRING" id="252740.A0A423W979"/>
<reference evidence="1 2" key="1">
    <citation type="submission" date="2015-09" db="EMBL/GenBank/DDBJ databases">
        <title>Host preference determinants of Valsa canker pathogens revealed by comparative genomics.</title>
        <authorList>
            <person name="Yin Z."/>
            <person name="Huang L."/>
        </authorList>
    </citation>
    <scope>NUCLEOTIDE SEQUENCE [LARGE SCALE GENOMIC DNA]</scope>
    <source>
        <strain evidence="1 2">YSFL</strain>
    </source>
</reference>
<dbReference type="Proteomes" id="UP000284375">
    <property type="component" value="Unassembled WGS sequence"/>
</dbReference>
<dbReference type="SUPFAM" id="SSF63829">
    <property type="entry name" value="Calcium-dependent phosphotriesterase"/>
    <property type="match status" value="1"/>
</dbReference>
<dbReference type="GO" id="GO:0060070">
    <property type="term" value="P:canonical Wnt signaling pathway"/>
    <property type="evidence" value="ECO:0007669"/>
    <property type="project" value="TreeGrafter"/>
</dbReference>
<evidence type="ECO:0008006" key="3">
    <source>
        <dbReference type="Google" id="ProtNLM"/>
    </source>
</evidence>
<dbReference type="InterPro" id="IPR050778">
    <property type="entry name" value="Cueball_EGF_LRP_Nidogen"/>
</dbReference>
<organism evidence="1 2">
    <name type="scientific">Cytospora chrysosperma</name>
    <name type="common">Cytospora canker fungus</name>
    <name type="synonym">Sphaeria chrysosperma</name>
    <dbReference type="NCBI Taxonomy" id="252740"/>
    <lineage>
        <taxon>Eukaryota</taxon>
        <taxon>Fungi</taxon>
        <taxon>Dikarya</taxon>
        <taxon>Ascomycota</taxon>
        <taxon>Pezizomycotina</taxon>
        <taxon>Sordariomycetes</taxon>
        <taxon>Sordariomycetidae</taxon>
        <taxon>Diaporthales</taxon>
        <taxon>Cytosporaceae</taxon>
        <taxon>Cytospora</taxon>
    </lineage>
</organism>
<name>A0A423W979_CYTCH</name>
<dbReference type="SMART" id="SM00135">
    <property type="entry name" value="LY"/>
    <property type="match status" value="3"/>
</dbReference>
<evidence type="ECO:0000313" key="2">
    <source>
        <dbReference type="Proteomes" id="UP000284375"/>
    </source>
</evidence>
<protein>
    <recommendedName>
        <fullName evidence="3">3-hydroxyacyl-CoA dehydrogenase C-terminal domain-containing protein</fullName>
    </recommendedName>
</protein>
<accession>A0A423W979</accession>
<keyword evidence="2" id="KW-1185">Reference proteome</keyword>
<dbReference type="OrthoDB" id="5958943at2759"/>
<dbReference type="InterPro" id="IPR011042">
    <property type="entry name" value="6-blade_b-propeller_TolB-like"/>
</dbReference>
<dbReference type="GO" id="GO:0005886">
    <property type="term" value="C:plasma membrane"/>
    <property type="evidence" value="ECO:0007669"/>
    <property type="project" value="TreeGrafter"/>
</dbReference>
<evidence type="ECO:0000313" key="1">
    <source>
        <dbReference type="EMBL" id="ROV99857.1"/>
    </source>
</evidence>
<dbReference type="InterPro" id="IPR000033">
    <property type="entry name" value="LDLR_classB_rpt"/>
</dbReference>